<dbReference type="PANTHER" id="PTHR40078:SF1">
    <property type="entry name" value="INTEGRAL MEMBRANE PROTEIN"/>
    <property type="match status" value="1"/>
</dbReference>
<keyword evidence="1" id="KW-0472">Membrane</keyword>
<accession>A0ABX0CBE4</accession>
<feature type="transmembrane region" description="Helical" evidence="1">
    <location>
        <begin position="47"/>
        <end position="70"/>
    </location>
</feature>
<evidence type="ECO:0000256" key="1">
    <source>
        <dbReference type="SAM" id="Phobius"/>
    </source>
</evidence>
<evidence type="ECO:0000313" key="2">
    <source>
        <dbReference type="EMBL" id="NEH12413.1"/>
    </source>
</evidence>
<name>A0ABX0CBE4_9BIFI</name>
<protein>
    <submittedName>
        <fullName evidence="2">YitT family protein</fullName>
    </submittedName>
</protein>
<feature type="transmembrane region" description="Helical" evidence="1">
    <location>
        <begin position="107"/>
        <end position="126"/>
    </location>
</feature>
<keyword evidence="3" id="KW-1185">Reference proteome</keyword>
<sequence>MPHIVKRMLCFCGGVAVNSVGIALITKSNLGTSPISSVPWVITLHWPVVSFGMTTFVMNAVFILVQAILLRRDFHAVQLLQIVVNVVFSALLDVSMAALWFFNPETWWLRGLGLLLGCTILAFGICMEVSPGLITVPGEGIVRAIAVVTRIRFGTVKVCFDVSLIILSTVMSFIFFGRLNGVGVGTVVAALITGQIVNFFNRHIRFVGAIERGEGRGVSSDA</sequence>
<evidence type="ECO:0000313" key="3">
    <source>
        <dbReference type="Proteomes" id="UP000475155"/>
    </source>
</evidence>
<keyword evidence="1" id="KW-0812">Transmembrane</keyword>
<organism evidence="2 3">
    <name type="scientific">Bifidobacterium saimiriisciurei</name>
    <dbReference type="NCBI Taxonomy" id="2661627"/>
    <lineage>
        <taxon>Bacteria</taxon>
        <taxon>Bacillati</taxon>
        <taxon>Actinomycetota</taxon>
        <taxon>Actinomycetes</taxon>
        <taxon>Bifidobacteriales</taxon>
        <taxon>Bifidobacteriaceae</taxon>
        <taxon>Bifidobacterium</taxon>
    </lineage>
</organism>
<feature type="transmembrane region" description="Helical" evidence="1">
    <location>
        <begin position="182"/>
        <end position="200"/>
    </location>
</feature>
<dbReference type="PANTHER" id="PTHR40078">
    <property type="entry name" value="INTEGRAL MEMBRANE PROTEIN-RELATED"/>
    <property type="match status" value="1"/>
</dbReference>
<feature type="transmembrane region" description="Helical" evidence="1">
    <location>
        <begin position="158"/>
        <end position="176"/>
    </location>
</feature>
<gene>
    <name evidence="2" type="ORF">GFD18_10075</name>
</gene>
<dbReference type="EMBL" id="WHZU01000021">
    <property type="protein sequence ID" value="NEH12413.1"/>
    <property type="molecule type" value="Genomic_DNA"/>
</dbReference>
<proteinExistence type="predicted"/>
<dbReference type="Pfam" id="PF19700">
    <property type="entry name" value="DUF6198"/>
    <property type="match status" value="1"/>
</dbReference>
<dbReference type="InterPro" id="IPR038750">
    <property type="entry name" value="YczE/YyaS-like"/>
</dbReference>
<feature type="transmembrane region" description="Helical" evidence="1">
    <location>
        <begin position="82"/>
        <end position="101"/>
    </location>
</feature>
<dbReference type="Proteomes" id="UP000475155">
    <property type="component" value="Unassembled WGS sequence"/>
</dbReference>
<keyword evidence="1" id="KW-1133">Transmembrane helix</keyword>
<comment type="caution">
    <text evidence="2">The sequence shown here is derived from an EMBL/GenBank/DDBJ whole genome shotgun (WGS) entry which is preliminary data.</text>
</comment>
<reference evidence="2 3" key="1">
    <citation type="submission" date="2019-10" db="EMBL/GenBank/DDBJ databases">
        <title>Bifidobacterium from non-human primates.</title>
        <authorList>
            <person name="Modesto M."/>
        </authorList>
    </citation>
    <scope>NUCLEOTIDE SEQUENCE [LARGE SCALE GENOMIC DNA]</scope>
    <source>
        <strain evidence="2 3">SMA1</strain>
    </source>
</reference>